<proteinExistence type="predicted"/>
<gene>
    <name evidence="3" type="ORF">CLOSYM_00933</name>
</gene>
<accession>A0ABC9U1V5</accession>
<name>A0ABC9U1V5_CLOSY</name>
<keyword evidence="1" id="KW-0175">Coiled coil</keyword>
<comment type="caution">
    <text evidence="3">The sequence shown here is derived from an EMBL/GenBank/DDBJ whole genome shotgun (WGS) entry which is preliminary data.</text>
</comment>
<evidence type="ECO:0000256" key="1">
    <source>
        <dbReference type="SAM" id="Coils"/>
    </source>
</evidence>
<evidence type="ECO:0000256" key="2">
    <source>
        <dbReference type="SAM" id="MobiDB-lite"/>
    </source>
</evidence>
<dbReference type="EMBL" id="AWSU01000077">
    <property type="protein sequence ID" value="ERI79340.1"/>
    <property type="molecule type" value="Genomic_DNA"/>
</dbReference>
<sequence>MIHIGFRMKGSECMNRQKIIRLSAAALILLSSINILSGCGKRRSAGPADRVLSEPPTVTEQDKAPESSAAEPAQAGETGTTARGFQLTDSYGICAPGSPVIYQMAHKDVSGADVRLEAENGMAKLRLLDAVFQNGKLIVRYEITDYSVEVLSEAETEELRRKERENREKEEKGEKAEWDFSYIRLDEEKGIYGRSAFESGILKDATNKLYTADARIYGQGIAAGGRRFSTGGNNRSYEEFFEKGTMTIQCVKYSDTIGFTEDKPEGLYKLMVEGFDQPLVFEFEKAPEYASLEDVEGMVHENGWYILALGAETEDGLMVSVSSYSPDGSRLSFGRTGLRYREEVKGDSKEAGEWEIIEPGKRQHIVSVNNKLEGLMEGYSTQYLYRIPDDTLQEGGKLKKAEIFTGEVYVTTNEISDVITVGIPETGESAPEKVEFRDSVLTLTGKRIKDREAGTDESGEKIMKPALRIDISAGSKNPDVGFYYIRGFKGEADLEPDIPPFSDKALEPVSNDSGDGIRLSGFIIPYEEGEKEVKLRLANPSYQRTKKLAIPVKMR</sequence>
<organism evidence="3 4">
    <name type="scientific">[Clostridium] symbiosum ATCC 14940</name>
    <dbReference type="NCBI Taxonomy" id="411472"/>
    <lineage>
        <taxon>Bacteria</taxon>
        <taxon>Bacillati</taxon>
        <taxon>Bacillota</taxon>
        <taxon>Clostridia</taxon>
        <taxon>Lachnospirales</taxon>
        <taxon>Lachnospiraceae</taxon>
        <taxon>Otoolea</taxon>
    </lineage>
</organism>
<evidence type="ECO:0000313" key="3">
    <source>
        <dbReference type="EMBL" id="ERI79340.1"/>
    </source>
</evidence>
<feature type="region of interest" description="Disordered" evidence="2">
    <location>
        <begin position="46"/>
        <end position="81"/>
    </location>
</feature>
<evidence type="ECO:0000313" key="4">
    <source>
        <dbReference type="Proteomes" id="UP000016491"/>
    </source>
</evidence>
<dbReference type="Proteomes" id="UP000016491">
    <property type="component" value="Unassembled WGS sequence"/>
</dbReference>
<protein>
    <submittedName>
        <fullName evidence="3">Uncharacterized protein</fullName>
    </submittedName>
</protein>
<reference evidence="3 4" key="1">
    <citation type="submission" date="2013-07" db="EMBL/GenBank/DDBJ databases">
        <authorList>
            <person name="Weinstock G."/>
            <person name="Sodergren E."/>
            <person name="Wylie T."/>
            <person name="Fulton L."/>
            <person name="Fulton R."/>
            <person name="Fronick C."/>
            <person name="O'Laughlin M."/>
            <person name="Godfrey J."/>
            <person name="Miner T."/>
            <person name="Herter B."/>
            <person name="Appelbaum E."/>
            <person name="Cordes M."/>
            <person name="Lek S."/>
            <person name="Wollam A."/>
            <person name="Pepin K.H."/>
            <person name="Palsikar V.B."/>
            <person name="Mitreva M."/>
            <person name="Wilson R.K."/>
        </authorList>
    </citation>
    <scope>NUCLEOTIDE SEQUENCE [LARGE SCALE GENOMIC DNA]</scope>
    <source>
        <strain evidence="3 4">ATCC 14940</strain>
    </source>
</reference>
<dbReference type="AlphaFoldDB" id="A0ABC9U1V5"/>
<feature type="coiled-coil region" evidence="1">
    <location>
        <begin position="152"/>
        <end position="179"/>
    </location>
</feature>